<keyword evidence="8" id="KW-0460">Magnesium</keyword>
<evidence type="ECO:0000256" key="8">
    <source>
        <dbReference type="ARBA" id="ARBA00022842"/>
    </source>
</evidence>
<evidence type="ECO:0000256" key="9">
    <source>
        <dbReference type="ARBA" id="ARBA00022878"/>
    </source>
</evidence>
<evidence type="ECO:0000259" key="11">
    <source>
        <dbReference type="Pfam" id="PF01557"/>
    </source>
</evidence>
<dbReference type="InterPro" id="IPR036462">
    <property type="entry name" value="Fumarylacetoacetase_N_sf"/>
</dbReference>
<dbReference type="InterPro" id="IPR015377">
    <property type="entry name" value="Fumarylacetoacetase_N"/>
</dbReference>
<protein>
    <recommendedName>
        <fullName evidence="4">fumarylacetoacetase</fullName>
        <ecNumber evidence="4">3.7.1.2</ecNumber>
    </recommendedName>
</protein>
<gene>
    <name evidence="13" type="primary">fahA</name>
    <name evidence="13" type="ORF">JEU11_01165</name>
</gene>
<evidence type="ECO:0000256" key="2">
    <source>
        <dbReference type="ARBA" id="ARBA00001946"/>
    </source>
</evidence>
<evidence type="ECO:0000313" key="14">
    <source>
        <dbReference type="Proteomes" id="UP000649232"/>
    </source>
</evidence>
<evidence type="ECO:0000256" key="4">
    <source>
        <dbReference type="ARBA" id="ARBA00012094"/>
    </source>
</evidence>
<dbReference type="Proteomes" id="UP000649232">
    <property type="component" value="Unassembled WGS sequence"/>
</dbReference>
<dbReference type="PANTHER" id="PTHR43069">
    <property type="entry name" value="FUMARYLACETOACETASE"/>
    <property type="match status" value="1"/>
</dbReference>
<dbReference type="GO" id="GO:0004334">
    <property type="term" value="F:fumarylacetoacetase activity"/>
    <property type="evidence" value="ECO:0007669"/>
    <property type="project" value="UniProtKB-EC"/>
</dbReference>
<dbReference type="Gene3D" id="3.90.850.10">
    <property type="entry name" value="Fumarylacetoacetase-like, C-terminal domain"/>
    <property type="match status" value="1"/>
</dbReference>
<comment type="cofactor">
    <cofactor evidence="1">
        <name>Ca(2+)</name>
        <dbReference type="ChEBI" id="CHEBI:29108"/>
    </cofactor>
</comment>
<sequence length="449" mass="49599">MNRLNETHQVGLESWVSSANGHDSFPIQNLPYGVFKPAGHQQARCGIAIGDYIIDMHKLSSEDLFTGLAREASKALTDETLNRFMALGNNAASAIRLALSQALRIGSQHKSALTRALVPMTDVAMQMPCHIGDYTDFYSSIHHATSVGKLFRPENPLLSNYKWIPIAYHGRASSIYLSGTQVTRPKGQVSVDSNQPPLLKPTERLDYEVELGVFIGENVSPFDSVTMTHAEQHAFGVCMLNDWSARDIQAWEYQPLGPFLSKNFMSSISPWIISSEALRPFRTAMQREAQDKPTMDYLFCEQNEQLGALDIQMECYLSTAQMRQNKQPAKKLSQTSFKHSFWTIAQMITHHTVNGCGLNPGDLLGSGTQSGASPDEAGSLLELTAGGKQQITISNAEKRTFLQDGDEIELRGFCQNESGLRIGLGSVINRIIPNHSPQQPKATDGHFSL</sequence>
<evidence type="ECO:0000256" key="7">
    <source>
        <dbReference type="ARBA" id="ARBA00022837"/>
    </source>
</evidence>
<keyword evidence="6 13" id="KW-0378">Hydrolase</keyword>
<comment type="pathway">
    <text evidence="3">Amino-acid degradation; L-phenylalanine degradation; acetoacetate and fumarate from L-phenylalanine: step 6/6.</text>
</comment>
<evidence type="ECO:0000256" key="3">
    <source>
        <dbReference type="ARBA" id="ARBA00004782"/>
    </source>
</evidence>
<dbReference type="Pfam" id="PF09298">
    <property type="entry name" value="FAA_hydrolase_N"/>
    <property type="match status" value="1"/>
</dbReference>
<dbReference type="EC" id="3.7.1.2" evidence="4"/>
<reference evidence="13 14" key="1">
    <citation type="submission" date="2020-12" db="EMBL/GenBank/DDBJ databases">
        <title>Draft genome sequences of nine environmental bacterial isolates colonizing plastic.</title>
        <authorList>
            <person name="Borre I."/>
            <person name="Sonnenschein E.C."/>
        </authorList>
    </citation>
    <scope>NUCLEOTIDE SEQUENCE [LARGE SCALE GENOMIC DNA]</scope>
    <source>
        <strain evidence="13 14">IB30</strain>
    </source>
</reference>
<keyword evidence="7" id="KW-0106">Calcium</keyword>
<name>A0ABS0W9D0_9ALTE</name>
<evidence type="ECO:0000256" key="6">
    <source>
        <dbReference type="ARBA" id="ARBA00022801"/>
    </source>
</evidence>
<dbReference type="PANTHER" id="PTHR43069:SF2">
    <property type="entry name" value="FUMARYLACETOACETASE"/>
    <property type="match status" value="1"/>
</dbReference>
<dbReference type="Pfam" id="PF01557">
    <property type="entry name" value="FAA_hydrolase"/>
    <property type="match status" value="1"/>
</dbReference>
<dbReference type="InterPro" id="IPR036663">
    <property type="entry name" value="Fumarylacetoacetase_C_sf"/>
</dbReference>
<keyword evidence="9" id="KW-0828">Tyrosine catabolism</keyword>
<comment type="cofactor">
    <cofactor evidence="2">
        <name>Mg(2+)</name>
        <dbReference type="ChEBI" id="CHEBI:18420"/>
    </cofactor>
</comment>
<evidence type="ECO:0000256" key="10">
    <source>
        <dbReference type="ARBA" id="ARBA00023232"/>
    </source>
</evidence>
<evidence type="ECO:0000256" key="5">
    <source>
        <dbReference type="ARBA" id="ARBA00022723"/>
    </source>
</evidence>
<keyword evidence="5" id="KW-0479">Metal-binding</keyword>
<evidence type="ECO:0000313" key="13">
    <source>
        <dbReference type="EMBL" id="MBJ2135053.1"/>
    </source>
</evidence>
<evidence type="ECO:0000259" key="12">
    <source>
        <dbReference type="Pfam" id="PF09298"/>
    </source>
</evidence>
<dbReference type="Gene3D" id="2.30.30.230">
    <property type="entry name" value="Fumarylacetoacetase, N-terminal domain"/>
    <property type="match status" value="1"/>
</dbReference>
<dbReference type="SUPFAM" id="SSF56529">
    <property type="entry name" value="FAH"/>
    <property type="match status" value="1"/>
</dbReference>
<dbReference type="SUPFAM" id="SSF63433">
    <property type="entry name" value="Fumarylacetoacetate hydrolase, FAH, N-terminal domain"/>
    <property type="match status" value="1"/>
</dbReference>
<comment type="caution">
    <text evidence="13">The sequence shown here is derived from an EMBL/GenBank/DDBJ whole genome shotgun (WGS) entry which is preliminary data.</text>
</comment>
<feature type="domain" description="Fumarylacetoacetase-like C-terminal" evidence="11">
    <location>
        <begin position="136"/>
        <end position="431"/>
    </location>
</feature>
<dbReference type="InterPro" id="IPR005959">
    <property type="entry name" value="Fumarylacetoacetase"/>
</dbReference>
<accession>A0ABS0W9D0</accession>
<organism evidence="13 14">
    <name type="scientific">Paraglaciecola chathamensis</name>
    <dbReference type="NCBI Taxonomy" id="368405"/>
    <lineage>
        <taxon>Bacteria</taxon>
        <taxon>Pseudomonadati</taxon>
        <taxon>Pseudomonadota</taxon>
        <taxon>Gammaproteobacteria</taxon>
        <taxon>Alteromonadales</taxon>
        <taxon>Alteromonadaceae</taxon>
        <taxon>Paraglaciecola</taxon>
    </lineage>
</organism>
<dbReference type="InterPro" id="IPR011234">
    <property type="entry name" value="Fumarylacetoacetase-like_C"/>
</dbReference>
<dbReference type="NCBIfam" id="TIGR01266">
    <property type="entry name" value="fum_ac_acetase"/>
    <property type="match status" value="1"/>
</dbReference>
<proteinExistence type="predicted"/>
<dbReference type="EMBL" id="JAEILT010000001">
    <property type="protein sequence ID" value="MBJ2135053.1"/>
    <property type="molecule type" value="Genomic_DNA"/>
</dbReference>
<evidence type="ECO:0000256" key="1">
    <source>
        <dbReference type="ARBA" id="ARBA00001913"/>
    </source>
</evidence>
<keyword evidence="10" id="KW-0585">Phenylalanine catabolism</keyword>
<feature type="domain" description="Fumarylacetoacetase N-terminal" evidence="12">
    <location>
        <begin position="28"/>
        <end position="128"/>
    </location>
</feature>